<dbReference type="Gene3D" id="3.40.50.720">
    <property type="entry name" value="NAD(P)-binding Rossmann-like Domain"/>
    <property type="match status" value="1"/>
</dbReference>
<keyword evidence="9" id="KW-1185">Reference proteome</keyword>
<keyword evidence="5" id="KW-0560">Oxidoreductase</keyword>
<comment type="similarity">
    <text evidence="2 6">Belongs to the zinc-containing alcohol dehydrogenase family.</text>
</comment>
<dbReference type="FunFam" id="3.40.50.720:FF:000003">
    <property type="entry name" value="S-(hydroxymethyl)glutathione dehydrogenase"/>
    <property type="match status" value="1"/>
</dbReference>
<evidence type="ECO:0000256" key="5">
    <source>
        <dbReference type="ARBA" id="ARBA00023002"/>
    </source>
</evidence>
<dbReference type="InterPro" id="IPR013149">
    <property type="entry name" value="ADH-like_C"/>
</dbReference>
<evidence type="ECO:0000256" key="4">
    <source>
        <dbReference type="ARBA" id="ARBA00022833"/>
    </source>
</evidence>
<dbReference type="Pfam" id="PF00107">
    <property type="entry name" value="ADH_zinc_N"/>
    <property type="match status" value="1"/>
</dbReference>
<gene>
    <name evidence="8" type="ORF">D6T64_13740</name>
</gene>
<keyword evidence="4 6" id="KW-0862">Zinc</keyword>
<dbReference type="GO" id="GO:0008270">
    <property type="term" value="F:zinc ion binding"/>
    <property type="evidence" value="ECO:0007669"/>
    <property type="project" value="InterPro"/>
</dbReference>
<evidence type="ECO:0000256" key="6">
    <source>
        <dbReference type="RuleBase" id="RU361277"/>
    </source>
</evidence>
<dbReference type="AlphaFoldDB" id="A0A3A5MKP2"/>
<dbReference type="CDD" id="cd08278">
    <property type="entry name" value="benzyl_alcohol_DH"/>
    <property type="match status" value="1"/>
</dbReference>
<dbReference type="PANTHER" id="PTHR43350:SF2">
    <property type="entry name" value="GROES-LIKE ZINC-BINDING ALCOHOL DEHYDROGENASE FAMILY PROTEIN"/>
    <property type="match status" value="1"/>
</dbReference>
<dbReference type="InterPro" id="IPR011032">
    <property type="entry name" value="GroES-like_sf"/>
</dbReference>
<dbReference type="PROSITE" id="PS00059">
    <property type="entry name" value="ADH_ZINC"/>
    <property type="match status" value="1"/>
</dbReference>
<evidence type="ECO:0000313" key="9">
    <source>
        <dbReference type="Proteomes" id="UP000272015"/>
    </source>
</evidence>
<dbReference type="OrthoDB" id="334894at2"/>
<evidence type="ECO:0000256" key="2">
    <source>
        <dbReference type="ARBA" id="ARBA00008072"/>
    </source>
</evidence>
<dbReference type="SUPFAM" id="SSF51735">
    <property type="entry name" value="NAD(P)-binding Rossmann-fold domains"/>
    <property type="match status" value="1"/>
</dbReference>
<dbReference type="InterPro" id="IPR036291">
    <property type="entry name" value="NAD(P)-bd_dom_sf"/>
</dbReference>
<evidence type="ECO:0000256" key="3">
    <source>
        <dbReference type="ARBA" id="ARBA00022723"/>
    </source>
</evidence>
<dbReference type="InterPro" id="IPR013154">
    <property type="entry name" value="ADH-like_N"/>
</dbReference>
<dbReference type="GO" id="GO:0016491">
    <property type="term" value="F:oxidoreductase activity"/>
    <property type="evidence" value="ECO:0007669"/>
    <property type="project" value="UniProtKB-KW"/>
</dbReference>
<dbReference type="PANTHER" id="PTHR43350">
    <property type="entry name" value="NAD-DEPENDENT ALCOHOL DEHYDROGENASE"/>
    <property type="match status" value="1"/>
</dbReference>
<comment type="cofactor">
    <cofactor evidence="1 6">
        <name>Zn(2+)</name>
        <dbReference type="ChEBI" id="CHEBI:29105"/>
    </cofactor>
</comment>
<dbReference type="InterPro" id="IPR002328">
    <property type="entry name" value="ADH_Zn_CS"/>
</dbReference>
<feature type="domain" description="Enoyl reductase (ER)" evidence="7">
    <location>
        <begin position="12"/>
        <end position="364"/>
    </location>
</feature>
<protein>
    <submittedName>
        <fullName evidence="8">NAD(P)-dependent alcohol dehydrogenase</fullName>
    </submittedName>
</protein>
<dbReference type="SUPFAM" id="SSF50129">
    <property type="entry name" value="GroES-like"/>
    <property type="match status" value="1"/>
</dbReference>
<dbReference type="InterPro" id="IPR020843">
    <property type="entry name" value="ER"/>
</dbReference>
<evidence type="ECO:0000259" key="7">
    <source>
        <dbReference type="SMART" id="SM00829"/>
    </source>
</evidence>
<dbReference type="SMART" id="SM00829">
    <property type="entry name" value="PKS_ER"/>
    <property type="match status" value="1"/>
</dbReference>
<evidence type="ECO:0000256" key="1">
    <source>
        <dbReference type="ARBA" id="ARBA00001947"/>
    </source>
</evidence>
<dbReference type="Pfam" id="PF08240">
    <property type="entry name" value="ADH_N"/>
    <property type="match status" value="1"/>
</dbReference>
<name>A0A3A5MKP2_9MICO</name>
<sequence length="398" mass="42433">MKITAAVTRENGGPFTVEELELDELRHNEVRVRLVATGICHTDALVRDGVYPTPHPAVLGHEGAGVVDAIGDSVTSVIVGDHVVLAAAYCGHCRRCRAVQMAYCENLLAADFGGHRLDGTTALSKGDEVISSHFFGQSSFATDANVVEESVLRVDKDVPLEHLGPLGCGFNTGAGTVLNELKPEIGSTLVVFGVGAVGSAAVMAAVVAQCAIVVAIDIFDERLSLAKELGATHSINSKTEDVAKRLDEITQGRGVNYVIDTTGRPELLRTAAESLGVRGTVALVGAAKPGTEVTFEIGSSLVKGWTFKTVVQGSSVPQVFIPQLIQLWRDGRFPFEKLITDYRLDEINDGFADSKSGKTSKPVIIFSADGPELVVRAGKARSRWRACDRLDQAASRRR</sequence>
<accession>A0A3A5MKP2</accession>
<dbReference type="Proteomes" id="UP000272015">
    <property type="component" value="Unassembled WGS sequence"/>
</dbReference>
<keyword evidence="3 6" id="KW-0479">Metal-binding</keyword>
<evidence type="ECO:0000313" key="8">
    <source>
        <dbReference type="EMBL" id="RJT87658.1"/>
    </source>
</evidence>
<comment type="caution">
    <text evidence="8">The sequence shown here is derived from an EMBL/GenBank/DDBJ whole genome shotgun (WGS) entry which is preliminary data.</text>
</comment>
<organism evidence="8 9">
    <name type="scientific">Cryobacterium melibiosiphilum</name>
    <dbReference type="NCBI Taxonomy" id="995039"/>
    <lineage>
        <taxon>Bacteria</taxon>
        <taxon>Bacillati</taxon>
        <taxon>Actinomycetota</taxon>
        <taxon>Actinomycetes</taxon>
        <taxon>Micrococcales</taxon>
        <taxon>Microbacteriaceae</taxon>
        <taxon>Cryobacterium</taxon>
    </lineage>
</organism>
<dbReference type="EMBL" id="QZVS01000088">
    <property type="protein sequence ID" value="RJT87658.1"/>
    <property type="molecule type" value="Genomic_DNA"/>
</dbReference>
<dbReference type="Gene3D" id="3.90.180.10">
    <property type="entry name" value="Medium-chain alcohol dehydrogenases, catalytic domain"/>
    <property type="match status" value="1"/>
</dbReference>
<proteinExistence type="inferred from homology"/>
<reference evidence="8 9" key="1">
    <citation type="submission" date="2018-09" db="EMBL/GenBank/DDBJ databases">
        <title>Novel species of Cryobacterium.</title>
        <authorList>
            <person name="Liu Q."/>
            <person name="Xin Y.-H."/>
        </authorList>
    </citation>
    <scope>NUCLEOTIDE SEQUENCE [LARGE SCALE GENOMIC DNA]</scope>
    <source>
        <strain evidence="8 9">Hh39</strain>
    </source>
</reference>